<name>A0A388SGM1_9BURK</name>
<dbReference type="AlphaFoldDB" id="A0A388SGM1"/>
<dbReference type="Proteomes" id="UP000266091">
    <property type="component" value="Unassembled WGS sequence"/>
</dbReference>
<proteinExistence type="predicted"/>
<keyword evidence="2" id="KW-1185">Reference proteome</keyword>
<evidence type="ECO:0000313" key="2">
    <source>
        <dbReference type="Proteomes" id="UP000266091"/>
    </source>
</evidence>
<comment type="caution">
    <text evidence="1">The sequence shown here is derived from an EMBL/GenBank/DDBJ whole genome shotgun (WGS) entry which is preliminary data.</text>
</comment>
<protein>
    <submittedName>
        <fullName evidence="1">Uncharacterized protein</fullName>
    </submittedName>
</protein>
<dbReference type="EMBL" id="BGZJ01000002">
    <property type="protein sequence ID" value="GBO94823.1"/>
    <property type="molecule type" value="Genomic_DNA"/>
</dbReference>
<reference evidence="1 2" key="1">
    <citation type="journal article" date="2018" name="Int. J. Syst. Evol. Microbiol.">
        <title>Mesosutterella multiformis gen. nov., sp. nov., a member of the family Sutterellaceae and Sutterella megalosphaeroides sp. nov., isolated from human faeces.</title>
        <authorList>
            <person name="Sakamoto M."/>
            <person name="Ikeyama N."/>
            <person name="Kunihiro T."/>
            <person name="Iino T."/>
            <person name="Yuki M."/>
            <person name="Ohkuma M."/>
        </authorList>
    </citation>
    <scope>NUCLEOTIDE SEQUENCE [LARGE SCALE GENOMIC DNA]</scope>
    <source>
        <strain evidence="1 2">4NBBH2</strain>
    </source>
</reference>
<dbReference type="OrthoDB" id="9915829at2"/>
<dbReference type="RefSeq" id="WP_116271021.1">
    <property type="nucleotide sequence ID" value="NZ_BGZJ01000002.1"/>
</dbReference>
<sequence>MTEEKEVKKGESKVADAAWLRDTAERHRAFAGNSGGWFIGRTFTIDDFRDDEEKEKKKEKKE</sequence>
<gene>
    <name evidence="1" type="ORF">MESMUL_21770</name>
</gene>
<organism evidence="1 2">
    <name type="scientific">Mesosutterella multiformis</name>
    <dbReference type="NCBI Taxonomy" id="2259133"/>
    <lineage>
        <taxon>Bacteria</taxon>
        <taxon>Pseudomonadati</taxon>
        <taxon>Pseudomonadota</taxon>
        <taxon>Betaproteobacteria</taxon>
        <taxon>Burkholderiales</taxon>
        <taxon>Sutterellaceae</taxon>
        <taxon>Mesosutterella</taxon>
    </lineage>
</organism>
<evidence type="ECO:0000313" key="1">
    <source>
        <dbReference type="EMBL" id="GBO94823.1"/>
    </source>
</evidence>
<accession>A0A388SGM1</accession>